<comment type="pathway">
    <text evidence="2 7">Carbohydrate metabolism; pentose and glucuronate interconversion.</text>
</comment>
<evidence type="ECO:0000313" key="8">
    <source>
        <dbReference type="EMBL" id="MBC5997286.1"/>
    </source>
</evidence>
<dbReference type="InterPro" id="IPR003766">
    <property type="entry name" value="Uronate_isomerase"/>
</dbReference>
<comment type="catalytic activity">
    <reaction evidence="1 7">
        <text>D-glucuronate = D-fructuronate</text>
        <dbReference type="Rhea" id="RHEA:13049"/>
        <dbReference type="ChEBI" id="CHEBI:58720"/>
        <dbReference type="ChEBI" id="CHEBI:59863"/>
        <dbReference type="EC" id="5.3.1.12"/>
    </reaction>
</comment>
<accession>A0ABR7JQU2</accession>
<dbReference type="GO" id="GO:0008880">
    <property type="term" value="F:glucuronate isomerase activity"/>
    <property type="evidence" value="ECO:0007669"/>
    <property type="project" value="UniProtKB-EC"/>
</dbReference>
<evidence type="ECO:0000313" key="9">
    <source>
        <dbReference type="Proteomes" id="UP000609849"/>
    </source>
</evidence>
<dbReference type="SUPFAM" id="SSF51556">
    <property type="entry name" value="Metallo-dependent hydrolases"/>
    <property type="match status" value="1"/>
</dbReference>
<dbReference type="RefSeq" id="WP_153924873.1">
    <property type="nucleotide sequence ID" value="NZ_JACRWE010000004.1"/>
</dbReference>
<proteinExistence type="inferred from homology"/>
<comment type="catalytic activity">
    <reaction evidence="7">
        <text>aldehydo-D-galacturonate = keto-D-tagaturonate</text>
        <dbReference type="Rhea" id="RHEA:27702"/>
        <dbReference type="ChEBI" id="CHEBI:12952"/>
        <dbReference type="ChEBI" id="CHEBI:17886"/>
    </reaction>
</comment>
<sequence>MLKDLTRVKKFMDEDFLLQNETAKYLYHEHAKNMPIFDFHCHLIPSEIAEDKKYNNITEIWLYGDHYKWRAMRSFGIDEEYITGNKSDFEKFKAFATAMPYLIGNPIYHWSHLELKTYFGVEETLSEKNAEEIWNRCNEVIQSDDFSARSIIKKSNVKYIATTDDPADNLEHHIKIAKDENFDCEVRPTLRPDKAVKIGNEGFADYIKVLGATENRTITDYSELMNVLERRIEFFVENGCTITDHAMDRVYFRNTNEEEVNAIFIKAINGEYLTQEEIEKYSTLTMVNLGRIYAKHNMVMQLHIGALRNNNSRMYRKLGPDVGFDSIDDGEVAQPLSRLLDTLDGEDNLPKTILYCLNPKDNEVLGTMLGNFQGGGIAGKIQFGSGWWFNDQKDGMERQMMALSQLGLLSQFVGMLTDSRSFLSYTRHEYFRRILCNYVGELVENGEYPADMDILGKVIENICYNNAFKYCKGN</sequence>
<keyword evidence="9" id="KW-1185">Reference proteome</keyword>
<evidence type="ECO:0000256" key="7">
    <source>
        <dbReference type="HAMAP-Rule" id="MF_00675"/>
    </source>
</evidence>
<name>A0ABR7JQU2_9FIRM</name>
<reference evidence="8 9" key="1">
    <citation type="submission" date="2020-08" db="EMBL/GenBank/DDBJ databases">
        <authorList>
            <person name="Liu C."/>
            <person name="Sun Q."/>
        </authorList>
    </citation>
    <scope>NUCLEOTIDE SEQUENCE [LARGE SCALE GENOMIC DNA]</scope>
    <source>
        <strain evidence="8 9">NSJ-18</strain>
    </source>
</reference>
<evidence type="ECO:0000256" key="1">
    <source>
        <dbReference type="ARBA" id="ARBA00001165"/>
    </source>
</evidence>
<evidence type="ECO:0000256" key="3">
    <source>
        <dbReference type="ARBA" id="ARBA00008397"/>
    </source>
</evidence>
<dbReference type="InterPro" id="IPR032466">
    <property type="entry name" value="Metal_Hydrolase"/>
</dbReference>
<dbReference type="PANTHER" id="PTHR30068">
    <property type="entry name" value="URONATE ISOMERASE"/>
    <property type="match status" value="1"/>
</dbReference>
<dbReference type="Pfam" id="PF02614">
    <property type="entry name" value="UxaC"/>
    <property type="match status" value="1"/>
</dbReference>
<evidence type="ECO:0000256" key="4">
    <source>
        <dbReference type="ARBA" id="ARBA00012546"/>
    </source>
</evidence>
<dbReference type="Gene3D" id="3.20.20.140">
    <property type="entry name" value="Metal-dependent hydrolases"/>
    <property type="match status" value="1"/>
</dbReference>
<dbReference type="EC" id="5.3.1.12" evidence="4 7"/>
<evidence type="ECO:0000256" key="5">
    <source>
        <dbReference type="ARBA" id="ARBA00020555"/>
    </source>
</evidence>
<protein>
    <recommendedName>
        <fullName evidence="5 7">Uronate isomerase</fullName>
        <ecNumber evidence="4 7">5.3.1.12</ecNumber>
    </recommendedName>
    <alternativeName>
        <fullName evidence="7">Glucuronate isomerase</fullName>
    </alternativeName>
    <alternativeName>
        <fullName evidence="7">Uronic isomerase</fullName>
    </alternativeName>
</protein>
<dbReference type="NCBIfam" id="NF002794">
    <property type="entry name" value="PRK02925.1"/>
    <property type="match status" value="1"/>
</dbReference>
<evidence type="ECO:0000256" key="6">
    <source>
        <dbReference type="ARBA" id="ARBA00023235"/>
    </source>
</evidence>
<comment type="similarity">
    <text evidence="3 7">Belongs to the metallo-dependent hydrolases superfamily. Uronate isomerase family.</text>
</comment>
<gene>
    <name evidence="7 8" type="primary">uxaC</name>
    <name evidence="8" type="ORF">H8923_10970</name>
</gene>
<keyword evidence="6 7" id="KW-0413">Isomerase</keyword>
<dbReference type="Gene3D" id="1.10.2020.10">
    <property type="entry name" value="uronate isomerase, domain 2, chain A"/>
    <property type="match status" value="1"/>
</dbReference>
<organism evidence="8 9">
    <name type="scientific">Romboutsia faecis</name>
    <dbReference type="NCBI Taxonomy" id="2764597"/>
    <lineage>
        <taxon>Bacteria</taxon>
        <taxon>Bacillati</taxon>
        <taxon>Bacillota</taxon>
        <taxon>Clostridia</taxon>
        <taxon>Peptostreptococcales</taxon>
        <taxon>Peptostreptococcaceae</taxon>
        <taxon>Romboutsia</taxon>
    </lineage>
</organism>
<evidence type="ECO:0000256" key="2">
    <source>
        <dbReference type="ARBA" id="ARBA00004892"/>
    </source>
</evidence>
<dbReference type="HAMAP" id="MF_00675">
    <property type="entry name" value="UxaC"/>
    <property type="match status" value="1"/>
</dbReference>
<comment type="caution">
    <text evidence="8">The sequence shown here is derived from an EMBL/GenBank/DDBJ whole genome shotgun (WGS) entry which is preliminary data.</text>
</comment>
<dbReference type="PANTHER" id="PTHR30068:SF4">
    <property type="entry name" value="URONATE ISOMERASE"/>
    <property type="match status" value="1"/>
</dbReference>
<dbReference type="EMBL" id="JACRWE010000004">
    <property type="protein sequence ID" value="MBC5997286.1"/>
    <property type="molecule type" value="Genomic_DNA"/>
</dbReference>
<dbReference type="Proteomes" id="UP000609849">
    <property type="component" value="Unassembled WGS sequence"/>
</dbReference>